<protein>
    <submittedName>
        <fullName evidence="1">Uncharacterized protein</fullName>
    </submittedName>
</protein>
<sequence length="639" mass="73044">MMITKMKQTQIKFNPNMVGGLVGDNIGLNEEVIKKTCSLSFKAHKSPNQPYIYETFRTSSDLTEYLVISFPGSWVETDWFVRKPFGETKIDLAQFPLLKSVGNDETALVNEAFLNRFDRLLKFSSIISEVNKAMADGKQVVFAGHSSGAVLAILATFRALEENLNSNKTNQIQHKSPMCVTFGSPLIGNHIFSHASNRENWSRYFIHFVMRYDIVPRIFLAPFSSIEKLFSSVLQLLTPKNNKSEPSFTQDSIEDSVSCEFYSTVMRNVATVTSHVACNLMGSTNLLLETMTNFVELSPYRPFGTYIFCDGNGQLIVVRNSDAVLQLMFHIAQLRDLKQLSEVANKSILQHLAYEAELEESLGMQNVVYLNKLDILPLSAKDGPDIDIAAALDSLGLNVRARLCLRAAGELENQKERNEEKIKKEIQDKALASMSDLEEYKATCETNNGKGYYDAFKVQKEAKDFQANVKRLVLAGVWDEIIEMLKRYELPDEFEGKKEWIGHGTRFRRLVEPLDIANYHRHLKNEDTGPYMNKARPKRYRYTQRWLEHANRLPKEEITESTFWAEVEELCSWISNNKPFEDVKERILKLEQDIKKWTDKGVLTKDVFSKDPTFIKLWESLPHEHKSTSGISSLFTVKG</sequence>
<name>A0ACB0LGK7_TRIPR</name>
<evidence type="ECO:0000313" key="2">
    <source>
        <dbReference type="Proteomes" id="UP001177021"/>
    </source>
</evidence>
<accession>A0ACB0LGK7</accession>
<gene>
    <name evidence="1" type="ORF">MILVUS5_LOCUS33022</name>
</gene>
<dbReference type="Proteomes" id="UP001177021">
    <property type="component" value="Unassembled WGS sequence"/>
</dbReference>
<keyword evidence="2" id="KW-1185">Reference proteome</keyword>
<comment type="caution">
    <text evidence="1">The sequence shown here is derived from an EMBL/GenBank/DDBJ whole genome shotgun (WGS) entry which is preliminary data.</text>
</comment>
<proteinExistence type="predicted"/>
<reference evidence="1" key="1">
    <citation type="submission" date="2023-10" db="EMBL/GenBank/DDBJ databases">
        <authorList>
            <person name="Rodriguez Cubillos JULIANA M."/>
            <person name="De Vega J."/>
        </authorList>
    </citation>
    <scope>NUCLEOTIDE SEQUENCE</scope>
</reference>
<organism evidence="1 2">
    <name type="scientific">Trifolium pratense</name>
    <name type="common">Red clover</name>
    <dbReference type="NCBI Taxonomy" id="57577"/>
    <lineage>
        <taxon>Eukaryota</taxon>
        <taxon>Viridiplantae</taxon>
        <taxon>Streptophyta</taxon>
        <taxon>Embryophyta</taxon>
        <taxon>Tracheophyta</taxon>
        <taxon>Spermatophyta</taxon>
        <taxon>Magnoliopsida</taxon>
        <taxon>eudicotyledons</taxon>
        <taxon>Gunneridae</taxon>
        <taxon>Pentapetalae</taxon>
        <taxon>rosids</taxon>
        <taxon>fabids</taxon>
        <taxon>Fabales</taxon>
        <taxon>Fabaceae</taxon>
        <taxon>Papilionoideae</taxon>
        <taxon>50 kb inversion clade</taxon>
        <taxon>NPAAA clade</taxon>
        <taxon>Hologalegina</taxon>
        <taxon>IRL clade</taxon>
        <taxon>Trifolieae</taxon>
        <taxon>Trifolium</taxon>
    </lineage>
</organism>
<evidence type="ECO:0000313" key="1">
    <source>
        <dbReference type="EMBL" id="CAJ2668662.1"/>
    </source>
</evidence>
<dbReference type="EMBL" id="CASHSV030000513">
    <property type="protein sequence ID" value="CAJ2668662.1"/>
    <property type="molecule type" value="Genomic_DNA"/>
</dbReference>